<dbReference type="EMBL" id="RCMG01000010">
    <property type="protein sequence ID" value="KAG2868520.1"/>
    <property type="molecule type" value="Genomic_DNA"/>
</dbReference>
<accession>A0A329RD56</accession>
<gene>
    <name evidence="4" type="ORF">PC110_g21744</name>
    <name evidence="2" type="ORF">PC113_g1044</name>
    <name evidence="3" type="ORF">PC117_g633</name>
</gene>
<dbReference type="PROSITE" id="PS00616">
    <property type="entry name" value="HIS_ACID_PHOSPHAT_1"/>
    <property type="match status" value="1"/>
</dbReference>
<evidence type="ECO:0000313" key="4">
    <source>
        <dbReference type="EMBL" id="RAW21816.1"/>
    </source>
</evidence>
<proteinExistence type="predicted"/>
<reference evidence="2" key="2">
    <citation type="submission" date="2018-10" db="EMBL/GenBank/DDBJ databases">
        <title>Effector identification in a new, highly contiguous assembly of the strawberry crown rot pathogen Phytophthora cactorum.</title>
        <authorList>
            <person name="Armitage A.D."/>
            <person name="Nellist C.F."/>
            <person name="Bates H."/>
            <person name="Vickerstaff R.J."/>
            <person name="Harrison R.J."/>
        </authorList>
    </citation>
    <scope>NUCLEOTIDE SEQUENCE</scope>
    <source>
        <strain evidence="2">15-7</strain>
        <strain evidence="3">4040</strain>
    </source>
</reference>
<dbReference type="EMBL" id="RCMK01000006">
    <property type="protein sequence ID" value="KAG2955303.1"/>
    <property type="molecule type" value="Genomic_DNA"/>
</dbReference>
<sequence length="124" mass="13660">MRIPAIFAALATLMLSAISADTATDYELVMLISLSRHGSRAPNPTMEKVGDHIREVYVNEKGFLSPTFNGPEDDPHFEGYFRADTANRCCQSAVAMGYGLYPEGTGPDGYPRQPIPVYMSIIRE</sequence>
<evidence type="ECO:0000313" key="3">
    <source>
        <dbReference type="EMBL" id="KAG2955303.1"/>
    </source>
</evidence>
<reference evidence="4 5" key="1">
    <citation type="submission" date="2018-01" db="EMBL/GenBank/DDBJ databases">
        <title>Draft genome of the strawberry crown rot pathogen Phytophthora cactorum.</title>
        <authorList>
            <person name="Armitage A.D."/>
            <person name="Lysoe E."/>
            <person name="Nellist C.F."/>
            <person name="Harrison R.J."/>
            <person name="Brurberg M.B."/>
        </authorList>
    </citation>
    <scope>NUCLEOTIDE SEQUENCE [LARGE SCALE GENOMIC DNA]</scope>
    <source>
        <strain evidence="4 5">10300</strain>
    </source>
</reference>
<dbReference type="STRING" id="29920.A0A329RD56"/>
<dbReference type="Proteomes" id="UP000736787">
    <property type="component" value="Unassembled WGS sequence"/>
</dbReference>
<dbReference type="VEuPathDB" id="FungiDB:PC110_g21744"/>
<dbReference type="InterPro" id="IPR029033">
    <property type="entry name" value="His_PPase_superfam"/>
</dbReference>
<dbReference type="OrthoDB" id="258392at2759"/>
<keyword evidence="1" id="KW-0732">Signal</keyword>
<evidence type="ECO:0000313" key="2">
    <source>
        <dbReference type="EMBL" id="KAG2868520.1"/>
    </source>
</evidence>
<dbReference type="InterPro" id="IPR033379">
    <property type="entry name" value="Acid_Pase_AS"/>
</dbReference>
<evidence type="ECO:0000313" key="5">
    <source>
        <dbReference type="Proteomes" id="UP000251314"/>
    </source>
</evidence>
<dbReference type="EMBL" id="MJFZ01001545">
    <property type="protein sequence ID" value="RAW21816.1"/>
    <property type="molecule type" value="Genomic_DNA"/>
</dbReference>
<dbReference type="AlphaFoldDB" id="A0A329RD56"/>
<dbReference type="SUPFAM" id="SSF53254">
    <property type="entry name" value="Phosphoglycerate mutase-like"/>
    <property type="match status" value="1"/>
</dbReference>
<comment type="caution">
    <text evidence="4">The sequence shown here is derived from an EMBL/GenBank/DDBJ whole genome shotgun (WGS) entry which is preliminary data.</text>
</comment>
<feature type="chain" id="PRO_5036328088" description="Histidine phosphatase superfamily" evidence="1">
    <location>
        <begin position="20"/>
        <end position="124"/>
    </location>
</feature>
<dbReference type="Gene3D" id="3.40.50.1240">
    <property type="entry name" value="Phosphoglycerate mutase-like"/>
    <property type="match status" value="1"/>
</dbReference>
<name>A0A329RD56_9STRA</name>
<dbReference type="Proteomes" id="UP000735874">
    <property type="component" value="Unassembled WGS sequence"/>
</dbReference>
<keyword evidence="5" id="KW-1185">Reference proteome</keyword>
<feature type="signal peptide" evidence="1">
    <location>
        <begin position="1"/>
        <end position="19"/>
    </location>
</feature>
<evidence type="ECO:0008006" key="6">
    <source>
        <dbReference type="Google" id="ProtNLM"/>
    </source>
</evidence>
<evidence type="ECO:0000256" key="1">
    <source>
        <dbReference type="SAM" id="SignalP"/>
    </source>
</evidence>
<organism evidence="4 5">
    <name type="scientific">Phytophthora cactorum</name>
    <dbReference type="NCBI Taxonomy" id="29920"/>
    <lineage>
        <taxon>Eukaryota</taxon>
        <taxon>Sar</taxon>
        <taxon>Stramenopiles</taxon>
        <taxon>Oomycota</taxon>
        <taxon>Peronosporomycetes</taxon>
        <taxon>Peronosporales</taxon>
        <taxon>Peronosporaceae</taxon>
        <taxon>Phytophthora</taxon>
    </lineage>
</organism>
<dbReference type="Proteomes" id="UP000251314">
    <property type="component" value="Unassembled WGS sequence"/>
</dbReference>
<protein>
    <recommendedName>
        <fullName evidence="6">Histidine phosphatase superfamily</fullName>
    </recommendedName>
</protein>